<dbReference type="InterPro" id="IPR016164">
    <property type="entry name" value="FAD-linked_Oxase-like_C"/>
</dbReference>
<evidence type="ECO:0000256" key="2">
    <source>
        <dbReference type="ARBA" id="ARBA00022827"/>
    </source>
</evidence>
<dbReference type="PANTHER" id="PTHR43762:SF1">
    <property type="entry name" value="D-ARABINONO-1,4-LACTONE OXIDASE"/>
    <property type="match status" value="1"/>
</dbReference>
<dbReference type="InterPro" id="IPR016166">
    <property type="entry name" value="FAD-bd_PCMH"/>
</dbReference>
<dbReference type="Pfam" id="PF08241">
    <property type="entry name" value="Methyltransf_11"/>
    <property type="match status" value="1"/>
</dbReference>
<dbReference type="InterPro" id="IPR029063">
    <property type="entry name" value="SAM-dependent_MTases_sf"/>
</dbReference>
<proteinExistence type="predicted"/>
<evidence type="ECO:0000313" key="5">
    <source>
        <dbReference type="Proteomes" id="UP000256838"/>
    </source>
</evidence>
<dbReference type="RefSeq" id="WP_115532539.1">
    <property type="nucleotide sequence ID" value="NZ_QRGA01000003.1"/>
</dbReference>
<dbReference type="GO" id="GO:0071949">
    <property type="term" value="F:FAD binding"/>
    <property type="evidence" value="ECO:0007669"/>
    <property type="project" value="InterPro"/>
</dbReference>
<dbReference type="InterPro" id="IPR036318">
    <property type="entry name" value="FAD-bd_PCMH-like_sf"/>
</dbReference>
<dbReference type="InterPro" id="IPR006094">
    <property type="entry name" value="Oxid_FAD_bind_N"/>
</dbReference>
<dbReference type="SUPFAM" id="SSF56176">
    <property type="entry name" value="FAD-binding/transporter-associated domain-like"/>
    <property type="match status" value="1"/>
</dbReference>
<dbReference type="PANTHER" id="PTHR43762">
    <property type="entry name" value="L-GULONOLACTONE OXIDASE"/>
    <property type="match status" value="1"/>
</dbReference>
<dbReference type="InterPro" id="IPR016169">
    <property type="entry name" value="FAD-bd_PCMH_sub2"/>
</dbReference>
<dbReference type="Gene3D" id="3.30.465.10">
    <property type="match status" value="1"/>
</dbReference>
<dbReference type="SUPFAM" id="SSF55103">
    <property type="entry name" value="FAD-linked oxidases, C-terminal domain"/>
    <property type="match status" value="1"/>
</dbReference>
<comment type="caution">
    <text evidence="4">The sequence shown here is derived from an EMBL/GenBank/DDBJ whole genome shotgun (WGS) entry which is preliminary data.</text>
</comment>
<dbReference type="PROSITE" id="PS51387">
    <property type="entry name" value="FAD_PCMH"/>
    <property type="match status" value="1"/>
</dbReference>
<protein>
    <submittedName>
        <fullName evidence="4">FAD-binding protein</fullName>
    </submittedName>
</protein>
<feature type="domain" description="FAD-binding PCMH-type" evidence="3">
    <location>
        <begin position="11"/>
        <end position="179"/>
    </location>
</feature>
<name>A0A3D8K5P1_9BURK</name>
<accession>A0A3D8K5P1</accession>
<dbReference type="GO" id="GO:0016899">
    <property type="term" value="F:oxidoreductase activity, acting on the CH-OH group of donors, oxygen as acceptor"/>
    <property type="evidence" value="ECO:0007669"/>
    <property type="project" value="InterPro"/>
</dbReference>
<dbReference type="SUPFAM" id="SSF53335">
    <property type="entry name" value="S-adenosyl-L-methionine-dependent methyltransferases"/>
    <property type="match status" value="1"/>
</dbReference>
<dbReference type="InterPro" id="IPR013216">
    <property type="entry name" value="Methyltransf_11"/>
</dbReference>
<reference evidence="4 5" key="1">
    <citation type="submission" date="2018-08" db="EMBL/GenBank/DDBJ databases">
        <title>Paraburkholderia sp. DHOM06 isolated from forest soil.</title>
        <authorList>
            <person name="Gao Z.-H."/>
            <person name="Qiu L.-H."/>
        </authorList>
    </citation>
    <scope>NUCLEOTIDE SEQUENCE [LARGE SCALE GENOMIC DNA]</scope>
    <source>
        <strain evidence="4 5">DHOM06</strain>
    </source>
</reference>
<dbReference type="EMBL" id="QRGA01000003">
    <property type="protein sequence ID" value="RDU99871.1"/>
    <property type="molecule type" value="Genomic_DNA"/>
</dbReference>
<dbReference type="AlphaFoldDB" id="A0A3D8K5P1"/>
<dbReference type="Proteomes" id="UP000256838">
    <property type="component" value="Unassembled WGS sequence"/>
</dbReference>
<keyword evidence="5" id="KW-1185">Reference proteome</keyword>
<keyword evidence="2" id="KW-0274">FAD</keyword>
<sequence length="773" mass="85793">MPTVNDVTQLNRIPVMSVVTPTSTRDVVDVLTHTDLPVSIGGGHFSMGGHTASPNTLHLDLRQMNRVLHFDPQAGIIRVQAGIRWCDIQRFIDPHGFAVKIMQTYANFSVGGALSVNAHGRYMGLGPVVLSVRTITLVLASGEIVEASRTVNTPLFKAALGGYGGIGVIVEVELALAQNTRVARSDRKMDTTQYKTWFDAEIRGHEDVIFHNFDLYPPHYTHGRAVSWTVTEAPATAPRLQPLARGFWLAKYLLWAITETPLGKFRREYFYDPLLHLGHKVHWRNYEAGYDVAELEPVGRSRRTYVLQEYFVPADAVGDFAQAMGAILEKHKVNVVNISIRHALADNETVMAWARGETFAFVLYYKQRTRESAKTRVAVWTRALIDAVLAAGGTYYLPYQLHATDEQFHRAYPRARDMFALKAELDPHYRLRGALWDRYYAPLLARASALAHDAGGARHPVPSSSLFAQVYGDRRESDRFYTFLQNIFHVLPEDRLHTLIQAEAAKHDNDEAIYRGIQAGLKSITPALAMLTHALPSLAVQKTEMGRQAAKLIGDAALRDYVEIGTTGRYVRAMKKHLRLTGNVTLVHDVAPGMSPVDVVERGQFGKIGGFVKLNDYTPIALPEQSADLVSCFVGLHHMAPEKLAPFLDSIARITRPGGYFIVRDHDVTTPAMDAFVSLAHTVFNAGLGESWETNRRELRHFASVDTWIARIEAAGFRHTGVRLAQEGDPSDNLLLAFVRNAAADIRTGEAKRFGASMQANANTDVDTTGEAA</sequence>
<dbReference type="Pfam" id="PF01565">
    <property type="entry name" value="FAD_binding_4"/>
    <property type="match status" value="1"/>
</dbReference>
<evidence type="ECO:0000259" key="3">
    <source>
        <dbReference type="PROSITE" id="PS51387"/>
    </source>
</evidence>
<keyword evidence="1" id="KW-0285">Flavoprotein</keyword>
<organism evidence="4 5">
    <name type="scientific">Trinickia dinghuensis</name>
    <dbReference type="NCBI Taxonomy" id="2291023"/>
    <lineage>
        <taxon>Bacteria</taxon>
        <taxon>Pseudomonadati</taxon>
        <taxon>Pseudomonadota</taxon>
        <taxon>Betaproteobacteria</taxon>
        <taxon>Burkholderiales</taxon>
        <taxon>Burkholderiaceae</taxon>
        <taxon>Trinickia</taxon>
    </lineage>
</organism>
<dbReference type="GO" id="GO:0008757">
    <property type="term" value="F:S-adenosylmethionine-dependent methyltransferase activity"/>
    <property type="evidence" value="ECO:0007669"/>
    <property type="project" value="InterPro"/>
</dbReference>
<dbReference type="Gene3D" id="3.40.50.150">
    <property type="entry name" value="Vaccinia Virus protein VP39"/>
    <property type="match status" value="1"/>
</dbReference>
<evidence type="ECO:0000256" key="1">
    <source>
        <dbReference type="ARBA" id="ARBA00022630"/>
    </source>
</evidence>
<gene>
    <name evidence="4" type="ORF">DWV00_05550</name>
</gene>
<dbReference type="InterPro" id="IPR010031">
    <property type="entry name" value="FAD_lactone_oxidase-like"/>
</dbReference>
<evidence type="ECO:0000313" key="4">
    <source>
        <dbReference type="EMBL" id="RDU99871.1"/>
    </source>
</evidence>
<dbReference type="OrthoDB" id="9800184at2"/>